<accession>A0ACC4DDL8</accession>
<reference evidence="1" key="1">
    <citation type="submission" date="2024-12" db="EMBL/GenBank/DDBJ databases">
        <title>Comparative genomics and development of molecular markers within Purpureocillium lilacinum and among Purpureocillium species.</title>
        <authorList>
            <person name="Yeh Z.-Y."/>
            <person name="Ni N.-T."/>
            <person name="Lo P.-H."/>
            <person name="Mushyakhwo K."/>
            <person name="Lin C.-F."/>
            <person name="Nai Y.-S."/>
        </authorList>
    </citation>
    <scope>NUCLEOTIDE SEQUENCE</scope>
    <source>
        <strain evidence="1">NCHU-NPUST-175</strain>
    </source>
</reference>
<proteinExistence type="predicted"/>
<comment type="caution">
    <text evidence="1">The sequence shown here is derived from an EMBL/GenBank/DDBJ whole genome shotgun (WGS) entry which is preliminary data.</text>
</comment>
<evidence type="ECO:0000313" key="2">
    <source>
        <dbReference type="Proteomes" id="UP001638806"/>
    </source>
</evidence>
<keyword evidence="2" id="KW-1185">Reference proteome</keyword>
<sequence>MLILSMTAAIFVLDIVGLGNSSAAGKSVRSPEEYASFWSRTAFVWLLDTFRLGYAKVLSVDDLPALDTALRSSATHEQLDYTWRKADHRQSHSLLRASFASHRWPFLSAVVPRLCLTAFTFTQPFLIAATIRYVEESRPDKHGGGGLIAAWAAVYLGIAISNSTYRYQHSRFRTRMRGSLVALVYEKTLELRAADRGDTTAVTLMGTDVERIAMGMQFVHEVWASVLDVGIASWLLGRQLYLACIAPIVLILGMCWIRFNCSFIGTHRREVFVAATSRLSVQAKDAQRRWVEKVEKRLQATSAFLGDIKAVKMLNLSDVMHKTIQGLRKEEVDTSRSFRKLLVSTLLFSITPLNLAPVLTFAVYVIIALFWKNDSLLAEKAFTSIALISLLTTPVVMFVQDLPIVIQCIGSFDRIHEYCNYSDNATGTDELLTTGESDHHADGSGAAGQRSFAWRRGGDAVLKDISLRFAPGTVTALIGPVGSGKSALLQSLLGELSVVTPAGAVLEERLLDQNGGAAYCSQEPWLENGTIRQNVIGAYPYEESWFNRVVRSCCLDTDLSQLSQRDLTAVGREGHSLSGGQKQRVVCRKPQHSQSKFLQLEKSADRCWQAIARAVYSRQSLVLLDDVFSGMDARTSRLVASRLLGSDGLLRNSHATVVLATNNKTVMALADSIKVLKDGYMMDTRPDNGRLIAQKLIHQGDAVGDVYQDGEDDSSEQEKKTIANGFAPATKQDPSDTDSHDDSRRRGDKEVYKHYFTSSGYTVVSMLVLFMVLWTFCTEFSAIWIKWWSAANAEQPNQNVGMYLGVYAILGIAGSMTVFACIGKLVLIEVFSQYFGIFLPVLCLALYVIQSIYLKTSRQVRLLGIEAQAPLYKRFTETVDGAVTIRAFRWQREYLRRQYGVIDASLRPTYIQSCIQNLLGFVLDCTVAAVAAGLVATVVVWRDKFSTGSVGVSLVTVVGFSETLARLVHSWTGLESSIGAVSRVKRFVDEVPLEDTGSKQPLPRGWPETGSIEISELVSAYRDMSEILPDLVRSKISVVSQEPFLFPGTIRSNIDPLGELSHAQLEDALVKVRMWDLVEEKGGLDTDMDAASWSAGQRHLLCFARALARKCIILLLDEATSNMDEDTERLMEGIIESEFRHCTMLAVMHRLEHVVRYDKVALLDSGKLKEYGMPRDLIAADGEFAGLYRSSLERRGRGAATQGR</sequence>
<organism evidence="1 2">
    <name type="scientific">Purpureocillium lilacinum</name>
    <name type="common">Paecilomyces lilacinus</name>
    <dbReference type="NCBI Taxonomy" id="33203"/>
    <lineage>
        <taxon>Eukaryota</taxon>
        <taxon>Fungi</taxon>
        <taxon>Dikarya</taxon>
        <taxon>Ascomycota</taxon>
        <taxon>Pezizomycotina</taxon>
        <taxon>Sordariomycetes</taxon>
        <taxon>Hypocreomycetidae</taxon>
        <taxon>Hypocreales</taxon>
        <taxon>Ophiocordycipitaceae</taxon>
        <taxon>Purpureocillium</taxon>
    </lineage>
</organism>
<gene>
    <name evidence="1" type="ORF">ACCO45_012149</name>
</gene>
<evidence type="ECO:0000313" key="1">
    <source>
        <dbReference type="EMBL" id="KAL3954193.1"/>
    </source>
</evidence>
<name>A0ACC4DDL8_PURLI</name>
<protein>
    <submittedName>
        <fullName evidence="1">Uncharacterized protein</fullName>
    </submittedName>
</protein>
<dbReference type="Proteomes" id="UP001638806">
    <property type="component" value="Unassembled WGS sequence"/>
</dbReference>
<dbReference type="EMBL" id="JBGNUJ010000011">
    <property type="protein sequence ID" value="KAL3954193.1"/>
    <property type="molecule type" value="Genomic_DNA"/>
</dbReference>